<dbReference type="Gene3D" id="1.10.1060.10">
    <property type="entry name" value="Alpha-helical ferredoxin"/>
    <property type="match status" value="1"/>
</dbReference>
<reference evidence="2" key="2">
    <citation type="journal article" date="2021" name="PeerJ">
        <title>Extensive microbial diversity within the chicken gut microbiome revealed by metagenomics and culture.</title>
        <authorList>
            <person name="Gilroy R."/>
            <person name="Ravi A."/>
            <person name="Getino M."/>
            <person name="Pursley I."/>
            <person name="Horton D.L."/>
            <person name="Alikhan N.F."/>
            <person name="Baker D."/>
            <person name="Gharbi K."/>
            <person name="Hall N."/>
            <person name="Watson M."/>
            <person name="Adriaenssens E.M."/>
            <person name="Foster-Nyarko E."/>
            <person name="Jarju S."/>
            <person name="Secka A."/>
            <person name="Antonio M."/>
            <person name="Oren A."/>
            <person name="Chaudhuri R.R."/>
            <person name="La Ragione R."/>
            <person name="Hildebrand F."/>
            <person name="Pallen M.J."/>
        </authorList>
    </citation>
    <scope>NUCLEOTIDE SEQUENCE</scope>
    <source>
        <strain evidence="2">ChiBcec7-5410</strain>
    </source>
</reference>
<dbReference type="PRINTS" id="PR00368">
    <property type="entry name" value="FADPNR"/>
</dbReference>
<dbReference type="GO" id="GO:0051536">
    <property type="term" value="F:iron-sulfur cluster binding"/>
    <property type="evidence" value="ECO:0007669"/>
    <property type="project" value="InterPro"/>
</dbReference>
<dbReference type="PANTHER" id="PTHR42783">
    <property type="entry name" value="GLUTAMATE SYNTHASE [NADPH] SMALL CHAIN"/>
    <property type="match status" value="1"/>
</dbReference>
<feature type="domain" description="4Fe-4S ferredoxin-type" evidence="1">
    <location>
        <begin position="32"/>
        <end position="64"/>
    </location>
</feature>
<dbReference type="PANTHER" id="PTHR42783:SF3">
    <property type="entry name" value="GLUTAMATE SYNTHASE [NADPH] SMALL CHAIN-RELATED"/>
    <property type="match status" value="1"/>
</dbReference>
<dbReference type="InterPro" id="IPR036188">
    <property type="entry name" value="FAD/NAD-bd_sf"/>
</dbReference>
<dbReference type="PROSITE" id="PS51379">
    <property type="entry name" value="4FE4S_FER_2"/>
    <property type="match status" value="1"/>
</dbReference>
<evidence type="ECO:0000313" key="3">
    <source>
        <dbReference type="Proteomes" id="UP000824160"/>
    </source>
</evidence>
<dbReference type="InterPro" id="IPR017896">
    <property type="entry name" value="4Fe4S_Fe-S-bd"/>
</dbReference>
<reference evidence="2" key="1">
    <citation type="submission" date="2020-10" db="EMBL/GenBank/DDBJ databases">
        <authorList>
            <person name="Gilroy R."/>
        </authorList>
    </citation>
    <scope>NUCLEOTIDE SEQUENCE</scope>
    <source>
        <strain evidence="2">ChiBcec7-5410</strain>
    </source>
</reference>
<comment type="caution">
    <text evidence="2">The sequence shown here is derived from an EMBL/GenBank/DDBJ whole genome shotgun (WGS) entry which is preliminary data.</text>
</comment>
<accession>A0A9D1H7W5</accession>
<proteinExistence type="predicted"/>
<evidence type="ECO:0000259" key="1">
    <source>
        <dbReference type="PROSITE" id="PS51379"/>
    </source>
</evidence>
<dbReference type="InterPro" id="IPR028261">
    <property type="entry name" value="DPD_II"/>
</dbReference>
<dbReference type="Pfam" id="PF14691">
    <property type="entry name" value="Fer4_20"/>
    <property type="match status" value="1"/>
</dbReference>
<dbReference type="SUPFAM" id="SSF46548">
    <property type="entry name" value="alpha-helical ferredoxin"/>
    <property type="match status" value="1"/>
</dbReference>
<dbReference type="Gene3D" id="3.50.50.60">
    <property type="entry name" value="FAD/NAD(P)-binding domain"/>
    <property type="match status" value="2"/>
</dbReference>
<dbReference type="EMBL" id="DVLW01000096">
    <property type="protein sequence ID" value="HIT94234.1"/>
    <property type="molecule type" value="Genomic_DNA"/>
</dbReference>
<dbReference type="EC" id="1.4.1.13" evidence="2"/>
<gene>
    <name evidence="2" type="primary">gltA</name>
    <name evidence="2" type="ORF">IAC43_03545</name>
</gene>
<dbReference type="Proteomes" id="UP000824160">
    <property type="component" value="Unassembled WGS sequence"/>
</dbReference>
<dbReference type="InterPro" id="IPR009051">
    <property type="entry name" value="Helical_ferredxn"/>
</dbReference>
<organism evidence="2 3">
    <name type="scientific">Candidatus Faecivivens stercoripullorum</name>
    <dbReference type="NCBI Taxonomy" id="2840805"/>
    <lineage>
        <taxon>Bacteria</taxon>
        <taxon>Bacillati</taxon>
        <taxon>Bacillota</taxon>
        <taxon>Clostridia</taxon>
        <taxon>Eubacteriales</taxon>
        <taxon>Oscillospiraceae</taxon>
        <taxon>Oscillospiraceae incertae sedis</taxon>
        <taxon>Candidatus Faecivivens</taxon>
    </lineage>
</organism>
<dbReference type="InterPro" id="IPR023753">
    <property type="entry name" value="FAD/NAD-binding_dom"/>
</dbReference>
<protein>
    <submittedName>
        <fullName evidence="2">NADPH-dependent glutamate synthase</fullName>
        <ecNumber evidence="2">1.4.1.13</ecNumber>
    </submittedName>
</protein>
<name>A0A9D1H7W5_9FIRM</name>
<keyword evidence="2" id="KW-0560">Oxidoreductase</keyword>
<dbReference type="Pfam" id="PF07992">
    <property type="entry name" value="Pyr_redox_2"/>
    <property type="match status" value="1"/>
</dbReference>
<dbReference type="NCBIfam" id="TIGR01316">
    <property type="entry name" value="gltA"/>
    <property type="match status" value="1"/>
</dbReference>
<dbReference type="GO" id="GO:0004355">
    <property type="term" value="F:glutamate synthase (NADPH) activity"/>
    <property type="evidence" value="ECO:0007669"/>
    <property type="project" value="UniProtKB-EC"/>
</dbReference>
<dbReference type="InterPro" id="IPR006004">
    <property type="entry name" value="SudA-like"/>
</dbReference>
<dbReference type="AlphaFoldDB" id="A0A9D1H7W5"/>
<dbReference type="SUPFAM" id="SSF51971">
    <property type="entry name" value="Nucleotide-binding domain"/>
    <property type="match status" value="2"/>
</dbReference>
<evidence type="ECO:0000313" key="2">
    <source>
        <dbReference type="EMBL" id="HIT94234.1"/>
    </source>
</evidence>
<dbReference type="PRINTS" id="PR00411">
    <property type="entry name" value="PNDRDTASEI"/>
</dbReference>
<sequence>MPNMRATKNPMPSQEPNVRNKNFQEVTLGYTEEMALDEAKRCLNCKNKPCVSGCPVNIHIPEFIAKVAEGDFEGAYQVISLSSSLPAVCGRVCPQETQCEGKCVRGIKGEPVAIGRLERFVADYHNAHAEGAVTRPEPNGHKVAIIGSGPAGLTCAGDLAKMGYDVTIYEALHLAGGVLVYGIPEFRLPKAIVQKEVDNLKALGVKVETNMVIGRVLTVEELKEEYGYEAIFIGTGAGLPRFMNIPGENLKGVYSANEFLTRSNLMKAYKGDSTTPIQHAKNVAVVGGGNVAMDAARTAKRLGAENVYIIYRRSMNELPARKEEVEHAEEEGIIFKTLNNPVEILPTDVTDPRDPNFGWVKGIRCVEMELGEPDASGRRSPIVKEGSEFELEMDCVIMALGTSPNPLLKVTTPGLDTRRRGEIVADENGLTSIEGVYAGGDAVTGAATVILAMGAGKTAAAAMDAYIKNKNA</sequence>